<dbReference type="PROSITE" id="PS50259">
    <property type="entry name" value="G_PROTEIN_RECEP_F3_4"/>
    <property type="match status" value="1"/>
</dbReference>
<dbReference type="GO" id="GO:0004965">
    <property type="term" value="F:G protein-coupled GABA receptor activity"/>
    <property type="evidence" value="ECO:0007669"/>
    <property type="project" value="InterPro"/>
</dbReference>
<dbReference type="eggNOG" id="KOG1055">
    <property type="taxonomic scope" value="Eukaryota"/>
</dbReference>
<dbReference type="OrthoDB" id="48903at2759"/>
<dbReference type="InterPro" id="IPR002455">
    <property type="entry name" value="GPCR3_GABA-B"/>
</dbReference>
<evidence type="ECO:0000256" key="1">
    <source>
        <dbReference type="ARBA" id="ARBA00004141"/>
    </source>
</evidence>
<keyword evidence="8" id="KW-0807">Transducer</keyword>
<name>B7S4D1_PHATC</name>
<feature type="domain" description="G-protein coupled receptors family 3 profile" evidence="11">
    <location>
        <begin position="427"/>
        <end position="620"/>
    </location>
</feature>
<dbReference type="SUPFAM" id="SSF53822">
    <property type="entry name" value="Periplasmic binding protein-like I"/>
    <property type="match status" value="1"/>
</dbReference>
<dbReference type="InParanoid" id="B7S4D1"/>
<evidence type="ECO:0000256" key="10">
    <source>
        <dbReference type="SAM" id="Phobius"/>
    </source>
</evidence>
<dbReference type="Proteomes" id="UP000000759">
    <property type="component" value="Unassembled WGS sequence"/>
</dbReference>
<keyword evidence="5 10" id="KW-0472">Membrane</keyword>
<feature type="transmembrane region" description="Helical" evidence="10">
    <location>
        <begin position="436"/>
        <end position="454"/>
    </location>
</feature>
<evidence type="ECO:0000256" key="2">
    <source>
        <dbReference type="ARBA" id="ARBA00022692"/>
    </source>
</evidence>
<feature type="transmembrane region" description="Helical" evidence="10">
    <location>
        <begin position="533"/>
        <end position="553"/>
    </location>
</feature>
<dbReference type="EMBL" id="DS999284">
    <property type="protein sequence ID" value="EEC42610.1"/>
    <property type="molecule type" value="Genomic_DNA"/>
</dbReference>
<keyword evidence="7" id="KW-0325">Glycoprotein</keyword>
<dbReference type="PaxDb" id="2850-Phatrdraft1740"/>
<feature type="compositionally biased region" description="Polar residues" evidence="9">
    <location>
        <begin position="745"/>
        <end position="754"/>
    </location>
</feature>
<dbReference type="AlphaFoldDB" id="B7S4D1"/>
<feature type="compositionally biased region" description="Basic and acidic residues" evidence="9">
    <location>
        <begin position="734"/>
        <end position="744"/>
    </location>
</feature>
<sequence>MTEPMHFAPGRRRKRLSRHTSFRTLIWISSVLLLHFRVAWVIASKNTTEKVYRFGIMPKSTNNRFYDPVREGCEARAASYDINVLCDWVGPDWEDLTGKAQASVLNTLIDAKLAGDPDALDGIAVAVVNEDALQEPFQRALAAGMSVICFDSDSFKSSRQAYVGTDNFAFGEQLGKVLLQLRPEGGVFSVATFRGPNLLQRVSGIRFALEGTTWKELPDSILYEDITKPELGLQHFEDLKRSNPELGAIVPTFGTFMEETSLWMNHVNSRDDMTFVVADALPHQIVLMERGFADGLVGQLPYQSGELCIETMLELQQQGNPPRMENNDLLFGTNLSFFLRIPLILPDLKVDMNYVENFRIIGYSSVGLLWAATSGVTAWVVYNWKTRIVQASQPIFLLMIVLGVFIMSSSIIPMGIDDQHNSTGACTAACNATPWLISMGFSMTFSALFSKLWRINRLIQSAQRFSKAKVTVRDVMLPFCILMAANLTILICWTVIDPLHYTRTDHLGTDPWNRIISTYGSCESADGDRSLPYLVSLAVVNFGALAVANFQAYKTRQIRSAYSESKYVGVVVASMTQAGLVGLPVLLLVDEAPQVKYLVRVLLVFVICLAILGFMFVPKILHHRREEETQMQSRVSVSFGPTSYLQDDSGPASGPFPRRSSSLGSGEFLRSGSALARNSCVSSLGWNSAGRSPSEAELGDLLYTSVADIRLAAEAAQEFARKLDAQEENDIENQNERRSDESKSEVGQASSSDSLGFANSRITASNGQIQNHDSKAYTDDVALRTLLCSVEEEKLDIKS</sequence>
<dbReference type="InterPro" id="IPR028082">
    <property type="entry name" value="Peripla_BP_I"/>
</dbReference>
<keyword evidence="6" id="KW-0675">Receptor</keyword>
<proteinExistence type="predicted"/>
<evidence type="ECO:0000256" key="8">
    <source>
        <dbReference type="ARBA" id="ARBA00023224"/>
    </source>
</evidence>
<gene>
    <name evidence="12" type="ORF">PHATRDRAFT_bd1740</name>
</gene>
<feature type="region of interest" description="Disordered" evidence="9">
    <location>
        <begin position="723"/>
        <end position="758"/>
    </location>
</feature>
<dbReference type="CDD" id="cd15047">
    <property type="entry name" value="7tmC_GABA-B-like"/>
    <property type="match status" value="1"/>
</dbReference>
<feature type="transmembrane region" description="Helical" evidence="10">
    <location>
        <begin position="360"/>
        <end position="382"/>
    </location>
</feature>
<dbReference type="PANTHER" id="PTHR10519">
    <property type="entry name" value="GABA-B RECEPTOR"/>
    <property type="match status" value="1"/>
</dbReference>
<dbReference type="STRING" id="556484.B7S4D1"/>
<dbReference type="PRINTS" id="PR01176">
    <property type="entry name" value="GABABRECEPTR"/>
</dbReference>
<evidence type="ECO:0000313" key="12">
    <source>
        <dbReference type="EMBL" id="EEC42610.1"/>
    </source>
</evidence>
<organism evidence="12 13">
    <name type="scientific">Phaeodactylum tricornutum (strain CCAP 1055/1)</name>
    <dbReference type="NCBI Taxonomy" id="556484"/>
    <lineage>
        <taxon>Eukaryota</taxon>
        <taxon>Sar</taxon>
        <taxon>Stramenopiles</taxon>
        <taxon>Ochrophyta</taxon>
        <taxon>Bacillariophyta</taxon>
        <taxon>Bacillariophyceae</taxon>
        <taxon>Bacillariophycidae</taxon>
        <taxon>Naviculales</taxon>
        <taxon>Phaeodactylaceae</taxon>
        <taxon>Phaeodactylum</taxon>
    </lineage>
</organism>
<dbReference type="GeneID" id="7204942"/>
<feature type="transmembrane region" description="Helical" evidence="10">
    <location>
        <begin position="565"/>
        <end position="585"/>
    </location>
</feature>
<reference evidence="12 13" key="1">
    <citation type="journal article" date="2008" name="Nature">
        <title>The Phaeodactylum genome reveals the evolutionary history of diatom genomes.</title>
        <authorList>
            <person name="Bowler C."/>
            <person name="Allen A.E."/>
            <person name="Badger J.H."/>
            <person name="Grimwood J."/>
            <person name="Jabbari K."/>
            <person name="Kuo A."/>
            <person name="Maheswari U."/>
            <person name="Martens C."/>
            <person name="Maumus F."/>
            <person name="Otillar R.P."/>
            <person name="Rayko E."/>
            <person name="Salamov A."/>
            <person name="Vandepoele K."/>
            <person name="Beszteri B."/>
            <person name="Gruber A."/>
            <person name="Heijde M."/>
            <person name="Katinka M."/>
            <person name="Mock T."/>
            <person name="Valentin K."/>
            <person name="Verret F."/>
            <person name="Berges J.A."/>
            <person name="Brownlee C."/>
            <person name="Cadoret J.P."/>
            <person name="Chiovitti A."/>
            <person name="Choi C.J."/>
            <person name="Coesel S."/>
            <person name="De Martino A."/>
            <person name="Detter J.C."/>
            <person name="Durkin C."/>
            <person name="Falciatore A."/>
            <person name="Fournet J."/>
            <person name="Haruta M."/>
            <person name="Huysman M.J."/>
            <person name="Jenkins B.D."/>
            <person name="Jiroutova K."/>
            <person name="Jorgensen R.E."/>
            <person name="Joubert Y."/>
            <person name="Kaplan A."/>
            <person name="Kroger N."/>
            <person name="Kroth P.G."/>
            <person name="La Roche J."/>
            <person name="Lindquist E."/>
            <person name="Lommer M."/>
            <person name="Martin-Jezequel V."/>
            <person name="Lopez P.J."/>
            <person name="Lucas S."/>
            <person name="Mangogna M."/>
            <person name="McGinnis K."/>
            <person name="Medlin L.K."/>
            <person name="Montsant A."/>
            <person name="Oudot-Le Secq M.P."/>
            <person name="Napoli C."/>
            <person name="Obornik M."/>
            <person name="Parker M.S."/>
            <person name="Petit J.L."/>
            <person name="Porcel B.M."/>
            <person name="Poulsen N."/>
            <person name="Robison M."/>
            <person name="Rychlewski L."/>
            <person name="Rynearson T.A."/>
            <person name="Schmutz J."/>
            <person name="Shapiro H."/>
            <person name="Siaut M."/>
            <person name="Stanley M."/>
            <person name="Sussman M.R."/>
            <person name="Taylor A.R."/>
            <person name="Vardi A."/>
            <person name="von Dassow P."/>
            <person name="Vyverman W."/>
            <person name="Willis A."/>
            <person name="Wyrwicz L.S."/>
            <person name="Rokhsar D.S."/>
            <person name="Weissenbach J."/>
            <person name="Armbrust E.V."/>
            <person name="Green B.R."/>
            <person name="Van de Peer Y."/>
            <person name="Grigoriev I.V."/>
        </authorList>
    </citation>
    <scope>NUCLEOTIDE SEQUENCE [LARGE SCALE GENOMIC DNA]</scope>
    <source>
        <strain evidence="12 13">CCAP 1055/1</strain>
    </source>
</reference>
<dbReference type="InterPro" id="IPR017978">
    <property type="entry name" value="GPCR_3_C"/>
</dbReference>
<evidence type="ECO:0000256" key="9">
    <source>
        <dbReference type="SAM" id="MobiDB-lite"/>
    </source>
</evidence>
<dbReference type="HOGENOM" id="CLU_404122_0_0_1"/>
<evidence type="ECO:0000256" key="5">
    <source>
        <dbReference type="ARBA" id="ARBA00023136"/>
    </source>
</evidence>
<keyword evidence="13" id="KW-1185">Reference proteome</keyword>
<dbReference type="GO" id="GO:0038039">
    <property type="term" value="C:G protein-coupled receptor heterodimeric complex"/>
    <property type="evidence" value="ECO:0007669"/>
    <property type="project" value="TreeGrafter"/>
</dbReference>
<dbReference type="Pfam" id="PF13407">
    <property type="entry name" value="Peripla_BP_4"/>
    <property type="match status" value="1"/>
</dbReference>
<feature type="transmembrane region" description="Helical" evidence="10">
    <location>
        <begin position="475"/>
        <end position="496"/>
    </location>
</feature>
<evidence type="ECO:0000256" key="4">
    <source>
        <dbReference type="ARBA" id="ARBA00023040"/>
    </source>
</evidence>
<feature type="transmembrane region" description="Helical" evidence="10">
    <location>
        <begin position="394"/>
        <end position="416"/>
    </location>
</feature>
<accession>B7S4D1</accession>
<evidence type="ECO:0000259" key="11">
    <source>
        <dbReference type="PROSITE" id="PS50259"/>
    </source>
</evidence>
<dbReference type="RefSeq" id="XP_002176374.1">
    <property type="nucleotide sequence ID" value="XM_002176338.1"/>
</dbReference>
<evidence type="ECO:0000313" key="13">
    <source>
        <dbReference type="Proteomes" id="UP000000759"/>
    </source>
</evidence>
<keyword evidence="3 10" id="KW-1133">Transmembrane helix</keyword>
<comment type="subcellular location">
    <subcellularLocation>
        <location evidence="1">Membrane</location>
        <topology evidence="1">Multi-pass membrane protein</topology>
    </subcellularLocation>
</comment>
<dbReference type="InterPro" id="IPR025997">
    <property type="entry name" value="SBP_2_dom"/>
</dbReference>
<dbReference type="Gene3D" id="3.40.50.2300">
    <property type="match status" value="2"/>
</dbReference>
<evidence type="ECO:0000256" key="3">
    <source>
        <dbReference type="ARBA" id="ARBA00022989"/>
    </source>
</evidence>
<reference evidence="13" key="2">
    <citation type="submission" date="2008-08" db="EMBL/GenBank/DDBJ databases">
        <authorList>
            <consortium name="Diatom Consortium"/>
            <person name="Grigoriev I."/>
            <person name="Grimwood J."/>
            <person name="Kuo A."/>
            <person name="Otillar R.P."/>
            <person name="Salamov A."/>
            <person name="Detter J.C."/>
            <person name="Lindquist E."/>
            <person name="Shapiro H."/>
            <person name="Lucas S."/>
            <person name="Glavina del Rio T."/>
            <person name="Pitluck S."/>
            <person name="Rokhsar D."/>
            <person name="Bowler C."/>
        </authorList>
    </citation>
    <scope>GENOME REANNOTATION</scope>
    <source>
        <strain evidence="13">CCAP 1055/1</strain>
    </source>
</reference>
<dbReference type="KEGG" id="pti:PHATRDRAFT_bd1740"/>
<feature type="transmembrane region" description="Helical" evidence="10">
    <location>
        <begin position="597"/>
        <end position="617"/>
    </location>
</feature>
<protein>
    <recommendedName>
        <fullName evidence="11">G-protein coupled receptors family 3 profile domain-containing protein</fullName>
    </recommendedName>
</protein>
<evidence type="ECO:0000256" key="6">
    <source>
        <dbReference type="ARBA" id="ARBA00023170"/>
    </source>
</evidence>
<evidence type="ECO:0000256" key="7">
    <source>
        <dbReference type="ARBA" id="ARBA00023180"/>
    </source>
</evidence>
<keyword evidence="2 10" id="KW-0812">Transmembrane</keyword>
<dbReference type="PANTHER" id="PTHR10519:SF20">
    <property type="entry name" value="G-PROTEIN COUPLED RECEPTOR 156-RELATED"/>
    <property type="match status" value="1"/>
</dbReference>
<keyword evidence="4" id="KW-0297">G-protein coupled receptor</keyword>
<dbReference type="Pfam" id="PF00003">
    <property type="entry name" value="7tm_3"/>
    <property type="match status" value="1"/>
</dbReference>